<dbReference type="Pfam" id="PF17126">
    <property type="entry name" value="RsmF_methylt_CI"/>
    <property type="match status" value="1"/>
</dbReference>
<name>A0AAE3DI66_9FIRM</name>
<dbReference type="PANTHER" id="PTHR22807:SF30">
    <property type="entry name" value="28S RRNA (CYTOSINE(4447)-C(5))-METHYLTRANSFERASE-RELATED"/>
    <property type="match status" value="1"/>
</dbReference>
<dbReference type="PANTHER" id="PTHR22807">
    <property type="entry name" value="NOP2 YEAST -RELATED NOL1/NOP2/FMU SUN DOMAIN-CONTAINING"/>
    <property type="match status" value="1"/>
</dbReference>
<keyword evidence="11" id="KW-1185">Reference proteome</keyword>
<dbReference type="InterPro" id="IPR049560">
    <property type="entry name" value="MeTrfase_RsmB-F_NOP2_cat"/>
</dbReference>
<reference evidence="10" key="1">
    <citation type="submission" date="2021-10" db="EMBL/GenBank/DDBJ databases">
        <title>Anaerobic single-cell dispensing facilitates the cultivation of human gut bacteria.</title>
        <authorList>
            <person name="Afrizal A."/>
        </authorList>
    </citation>
    <scope>NUCLEOTIDE SEQUENCE</scope>
    <source>
        <strain evidence="10">CLA-AA-H274</strain>
    </source>
</reference>
<evidence type="ECO:0000256" key="6">
    <source>
        <dbReference type="ARBA" id="ARBA00022884"/>
    </source>
</evidence>
<feature type="active site" description="Nucleophile" evidence="7">
    <location>
        <position position="232"/>
    </location>
</feature>
<accession>A0AAE3DI66</accession>
<dbReference type="InterPro" id="IPR023267">
    <property type="entry name" value="RCMT"/>
</dbReference>
<feature type="binding site" evidence="7">
    <location>
        <begin position="110"/>
        <end position="116"/>
    </location>
    <ligand>
        <name>S-adenosyl-L-methionine</name>
        <dbReference type="ChEBI" id="CHEBI:59789"/>
    </ligand>
</feature>
<dbReference type="InterPro" id="IPR031341">
    <property type="entry name" value="Methyltr_RsmF_N"/>
</dbReference>
<dbReference type="GO" id="GO:0003723">
    <property type="term" value="F:RNA binding"/>
    <property type="evidence" value="ECO:0007669"/>
    <property type="project" value="UniProtKB-UniRule"/>
</dbReference>
<evidence type="ECO:0000313" key="11">
    <source>
        <dbReference type="Proteomes" id="UP001198962"/>
    </source>
</evidence>
<dbReference type="Proteomes" id="UP001198962">
    <property type="component" value="Unassembled WGS sequence"/>
</dbReference>
<feature type="region of interest" description="Disordered" evidence="8">
    <location>
        <begin position="320"/>
        <end position="345"/>
    </location>
</feature>
<evidence type="ECO:0000256" key="7">
    <source>
        <dbReference type="PROSITE-ProRule" id="PRU01023"/>
    </source>
</evidence>
<feature type="compositionally biased region" description="Basic residues" evidence="8">
    <location>
        <begin position="329"/>
        <end position="339"/>
    </location>
</feature>
<gene>
    <name evidence="10" type="ORF">LKD32_07525</name>
</gene>
<dbReference type="CDD" id="cd02440">
    <property type="entry name" value="AdoMet_MTases"/>
    <property type="match status" value="1"/>
</dbReference>
<dbReference type="Pfam" id="PF01189">
    <property type="entry name" value="Methyltr_RsmB-F"/>
    <property type="match status" value="1"/>
</dbReference>
<dbReference type="AlphaFoldDB" id="A0AAE3DI66"/>
<keyword evidence="2" id="KW-0963">Cytoplasm</keyword>
<dbReference type="PROSITE" id="PS01153">
    <property type="entry name" value="NOL1_NOP2_SUN"/>
    <property type="match status" value="1"/>
</dbReference>
<feature type="binding site" evidence="7">
    <location>
        <position position="134"/>
    </location>
    <ligand>
        <name>S-adenosyl-L-methionine</name>
        <dbReference type="ChEBI" id="CHEBI:59789"/>
    </ligand>
</feature>
<keyword evidence="6 7" id="KW-0694">RNA-binding</keyword>
<dbReference type="PRINTS" id="PR02008">
    <property type="entry name" value="RCMTFAMILY"/>
</dbReference>
<evidence type="ECO:0000256" key="4">
    <source>
        <dbReference type="ARBA" id="ARBA00022679"/>
    </source>
</evidence>
<comment type="caution">
    <text evidence="10">The sequence shown here is derived from an EMBL/GenBank/DDBJ whole genome shotgun (WGS) entry which is preliminary data.</text>
</comment>
<evidence type="ECO:0000256" key="8">
    <source>
        <dbReference type="SAM" id="MobiDB-lite"/>
    </source>
</evidence>
<dbReference type="InterPro" id="IPR031340">
    <property type="entry name" value="RsmF_methylt_CI"/>
</dbReference>
<feature type="binding site" evidence="7">
    <location>
        <position position="179"/>
    </location>
    <ligand>
        <name>S-adenosyl-L-methionine</name>
        <dbReference type="ChEBI" id="CHEBI:59789"/>
    </ligand>
</feature>
<evidence type="ECO:0000256" key="3">
    <source>
        <dbReference type="ARBA" id="ARBA00022603"/>
    </source>
</evidence>
<protein>
    <submittedName>
        <fullName evidence="10">RsmB/NOP family class I SAM-dependent RNA methyltransferase</fullName>
    </submittedName>
</protein>
<sequence>MNLPQHFLDEMKTLLGEDYEAWLSSYEQTPHQGLRINRTKTTAEHWSEISPFGGCEPVAWTDNGFYYPDELRPARHPYYFAGLYYLQEPSAMTPAQILAPEPGDRVLDLCAAPGGKSTELGARLAGEGLLVSNDISNSRAKALLKNLELFGIPNICVVRDPPERLAENFGEFFDRILVDAPCSGEGMFRKDPDLIRSWEERGPEDYAPIQKEILSQAVRMLKPGGFLLYSTCTFAQIEDEEVILWLLAEFPELELVPIPLWDGAVGGMDGEAVVRLFPHKIRGEGHFLALLQKKHEQESKAESAEESESGAVLAEAVGAEKAVADQQKQNRKKKNKAIPRKNPYEKEIKSMEKESDFLEWEKQCAEPFDRSRMMIKNNCVYLLPETFDPSWNLRYLRTGLLLGEWKGKRFEPSQAVAMAMKASDFCQTLNLSCEDDRVIRYLKGETIALEENEIKWKKGWVLVCVDDYPLGWAKYAGGSLKNKYYPGWRWQ</sequence>
<dbReference type="InterPro" id="IPR018314">
    <property type="entry name" value="RsmB/NOL1/NOP2-like_CS"/>
</dbReference>
<evidence type="ECO:0000313" key="10">
    <source>
        <dbReference type="EMBL" id="MCC2164730.1"/>
    </source>
</evidence>
<dbReference type="InterPro" id="IPR029063">
    <property type="entry name" value="SAM-dependent_MTases_sf"/>
</dbReference>
<dbReference type="InterPro" id="IPR001678">
    <property type="entry name" value="MeTrfase_RsmB-F_NOP2_dom"/>
</dbReference>
<dbReference type="RefSeq" id="WP_308451282.1">
    <property type="nucleotide sequence ID" value="NZ_JAJEPU010000018.1"/>
</dbReference>
<dbReference type="Pfam" id="PF13636">
    <property type="entry name" value="Methyltranf_PUA"/>
    <property type="match status" value="1"/>
</dbReference>
<dbReference type="GO" id="GO:0001510">
    <property type="term" value="P:RNA methylation"/>
    <property type="evidence" value="ECO:0007669"/>
    <property type="project" value="InterPro"/>
</dbReference>
<evidence type="ECO:0000256" key="1">
    <source>
        <dbReference type="ARBA" id="ARBA00007494"/>
    </source>
</evidence>
<comment type="caution">
    <text evidence="7">Lacks conserved residue(s) required for the propagation of feature annotation.</text>
</comment>
<dbReference type="PROSITE" id="PS51686">
    <property type="entry name" value="SAM_MT_RSMB_NOP"/>
    <property type="match status" value="1"/>
</dbReference>
<dbReference type="InterPro" id="IPR027391">
    <property type="entry name" value="Nol1_Nop2_Fmu_2"/>
</dbReference>
<organism evidence="10 11">
    <name type="scientific">Brotaphodocola catenula</name>
    <dbReference type="NCBI Taxonomy" id="2885361"/>
    <lineage>
        <taxon>Bacteria</taxon>
        <taxon>Bacillati</taxon>
        <taxon>Bacillota</taxon>
        <taxon>Clostridia</taxon>
        <taxon>Lachnospirales</taxon>
        <taxon>Lachnospiraceae</taxon>
        <taxon>Brotaphodocola</taxon>
    </lineage>
</organism>
<dbReference type="CDD" id="cd21147">
    <property type="entry name" value="RsmF_methylt_CTD1"/>
    <property type="match status" value="1"/>
</dbReference>
<dbReference type="Gene3D" id="3.40.50.150">
    <property type="entry name" value="Vaccinia Virus protein VP39"/>
    <property type="match status" value="1"/>
</dbReference>
<evidence type="ECO:0000259" key="9">
    <source>
        <dbReference type="PROSITE" id="PS51686"/>
    </source>
</evidence>
<comment type="similarity">
    <text evidence="1 7">Belongs to the class I-like SAM-binding methyltransferase superfamily. RsmB/NOP family.</text>
</comment>
<evidence type="ECO:0000256" key="2">
    <source>
        <dbReference type="ARBA" id="ARBA00022490"/>
    </source>
</evidence>
<keyword evidence="3 7" id="KW-0489">Methyltransferase</keyword>
<dbReference type="GO" id="GO:0008173">
    <property type="term" value="F:RNA methyltransferase activity"/>
    <property type="evidence" value="ECO:0007669"/>
    <property type="project" value="InterPro"/>
</dbReference>
<dbReference type="SUPFAM" id="SSF53335">
    <property type="entry name" value="S-adenosyl-L-methionine-dependent methyltransferases"/>
    <property type="match status" value="1"/>
</dbReference>
<keyword evidence="4 7" id="KW-0808">Transferase</keyword>
<dbReference type="Pfam" id="PF17125">
    <property type="entry name" value="Methyltr_RsmF_N"/>
    <property type="match status" value="1"/>
</dbReference>
<proteinExistence type="inferred from homology"/>
<feature type="domain" description="SAM-dependent MTase RsmB/NOP-type" evidence="9">
    <location>
        <begin position="22"/>
        <end position="294"/>
    </location>
</feature>
<dbReference type="Gene3D" id="2.30.130.60">
    <property type="match status" value="1"/>
</dbReference>
<dbReference type="Gene3D" id="3.30.70.1170">
    <property type="entry name" value="Sun protein, domain 3"/>
    <property type="match status" value="1"/>
</dbReference>
<keyword evidence="5 7" id="KW-0949">S-adenosyl-L-methionine</keyword>
<dbReference type="EMBL" id="JAJEPU010000018">
    <property type="protein sequence ID" value="MCC2164730.1"/>
    <property type="molecule type" value="Genomic_DNA"/>
</dbReference>
<evidence type="ECO:0000256" key="5">
    <source>
        <dbReference type="ARBA" id="ARBA00022691"/>
    </source>
</evidence>